<sequence>MTEDEIRLLLDELEELLMSLDLDFVVTQERVLAAEGVSKAGAELGERAEGEVFDFGVSAPLSSDGPWRQPALPLETEKRSTKKVRFTNEDVRVTPLDVRERLANLLDLIEVATAGTLAMERSVYDQIAALRGQAASGSAQQWEDGVNPSRATDWAELWDGTIVFADPPEAELRGTSQESWTLAIGSDFRASTEHAANVVALVESLREQAGVSRGGWLTRGVADGVEDVWAPTKGTS</sequence>
<proteinExistence type="predicted"/>
<gene>
    <name evidence="1" type="ORF">J2S66_000148</name>
</gene>
<reference evidence="1 2" key="1">
    <citation type="submission" date="2023-07" db="EMBL/GenBank/DDBJ databases">
        <title>Sequencing the genomes of 1000 actinobacteria strains.</title>
        <authorList>
            <person name="Klenk H.-P."/>
        </authorList>
    </citation>
    <scope>NUCLEOTIDE SEQUENCE [LARGE SCALE GENOMIC DNA]</scope>
    <source>
        <strain evidence="1 2">DSM 43749</strain>
    </source>
</reference>
<keyword evidence="2" id="KW-1185">Reference proteome</keyword>
<name>A0ABU1PPG4_9PSEU</name>
<evidence type="ECO:0000313" key="2">
    <source>
        <dbReference type="Proteomes" id="UP001268819"/>
    </source>
</evidence>
<organism evidence="1 2">
    <name type="scientific">Saccharothrix longispora</name>
    <dbReference type="NCBI Taxonomy" id="33920"/>
    <lineage>
        <taxon>Bacteria</taxon>
        <taxon>Bacillati</taxon>
        <taxon>Actinomycetota</taxon>
        <taxon>Actinomycetes</taxon>
        <taxon>Pseudonocardiales</taxon>
        <taxon>Pseudonocardiaceae</taxon>
        <taxon>Saccharothrix</taxon>
    </lineage>
</organism>
<evidence type="ECO:0000313" key="1">
    <source>
        <dbReference type="EMBL" id="MDR6591764.1"/>
    </source>
</evidence>
<comment type="caution">
    <text evidence="1">The sequence shown here is derived from an EMBL/GenBank/DDBJ whole genome shotgun (WGS) entry which is preliminary data.</text>
</comment>
<dbReference type="EMBL" id="JAVDSG010000001">
    <property type="protein sequence ID" value="MDR6591764.1"/>
    <property type="molecule type" value="Genomic_DNA"/>
</dbReference>
<dbReference type="RefSeq" id="WP_310302370.1">
    <property type="nucleotide sequence ID" value="NZ_BAAAXB010000001.1"/>
</dbReference>
<accession>A0ABU1PPG4</accession>
<protein>
    <submittedName>
        <fullName evidence="1">Uncharacterized protein</fullName>
    </submittedName>
</protein>
<dbReference type="Proteomes" id="UP001268819">
    <property type="component" value="Unassembled WGS sequence"/>
</dbReference>